<dbReference type="SMART" id="SM00382">
    <property type="entry name" value="AAA"/>
    <property type="match status" value="1"/>
</dbReference>
<evidence type="ECO:0000256" key="4">
    <source>
        <dbReference type="ARBA" id="ARBA00022705"/>
    </source>
</evidence>
<keyword evidence="6 11" id="KW-0547">Nucleotide-binding</keyword>
<evidence type="ECO:0000256" key="8">
    <source>
        <dbReference type="ARBA" id="ARBA00022840"/>
    </source>
</evidence>
<keyword evidence="5" id="KW-0479">Metal-binding</keyword>
<comment type="caution">
    <text evidence="13">The sequence shown here is derived from an EMBL/GenBank/DDBJ whole genome shotgun (WGS) entry which is preliminary data.</text>
</comment>
<dbReference type="PANTHER" id="PTHR11669">
    <property type="entry name" value="REPLICATION FACTOR C / DNA POLYMERASE III GAMMA-TAU SUBUNIT"/>
    <property type="match status" value="1"/>
</dbReference>
<dbReference type="AlphaFoldDB" id="A0A831Z034"/>
<dbReference type="Gene3D" id="1.20.272.10">
    <property type="match status" value="1"/>
</dbReference>
<evidence type="ECO:0000313" key="13">
    <source>
        <dbReference type="EMBL" id="HEX61813.1"/>
    </source>
</evidence>
<dbReference type="Pfam" id="PF13177">
    <property type="entry name" value="DNA_pol3_delta2"/>
    <property type="match status" value="1"/>
</dbReference>
<comment type="catalytic activity">
    <reaction evidence="10 11">
        <text>DNA(n) + a 2'-deoxyribonucleoside 5'-triphosphate = DNA(n+1) + diphosphate</text>
        <dbReference type="Rhea" id="RHEA:22508"/>
        <dbReference type="Rhea" id="RHEA-COMP:17339"/>
        <dbReference type="Rhea" id="RHEA-COMP:17340"/>
        <dbReference type="ChEBI" id="CHEBI:33019"/>
        <dbReference type="ChEBI" id="CHEBI:61560"/>
        <dbReference type="ChEBI" id="CHEBI:173112"/>
        <dbReference type="EC" id="2.7.7.7"/>
    </reaction>
</comment>
<keyword evidence="7" id="KW-0862">Zinc</keyword>
<dbReference type="FunFam" id="3.40.50.300:FF:000014">
    <property type="entry name" value="DNA polymerase III subunit gamma/tau"/>
    <property type="match status" value="1"/>
</dbReference>
<dbReference type="GO" id="GO:0006261">
    <property type="term" value="P:DNA-templated DNA replication"/>
    <property type="evidence" value="ECO:0007669"/>
    <property type="project" value="TreeGrafter"/>
</dbReference>
<dbReference type="EC" id="2.7.7.7" evidence="11"/>
<dbReference type="SUPFAM" id="SSF48019">
    <property type="entry name" value="post-AAA+ oligomerization domain-like"/>
    <property type="match status" value="1"/>
</dbReference>
<evidence type="ECO:0000256" key="5">
    <source>
        <dbReference type="ARBA" id="ARBA00022723"/>
    </source>
</evidence>
<dbReference type="GO" id="GO:0003887">
    <property type="term" value="F:DNA-directed DNA polymerase activity"/>
    <property type="evidence" value="ECO:0007669"/>
    <property type="project" value="UniProtKB-KW"/>
</dbReference>
<dbReference type="InterPro" id="IPR003593">
    <property type="entry name" value="AAA+_ATPase"/>
</dbReference>
<dbReference type="GO" id="GO:0003677">
    <property type="term" value="F:DNA binding"/>
    <property type="evidence" value="ECO:0007669"/>
    <property type="project" value="InterPro"/>
</dbReference>
<protein>
    <recommendedName>
        <fullName evidence="11">DNA polymerase III subunit gamma/tau</fullName>
        <ecNumber evidence="11">2.7.7.7</ecNumber>
    </recommendedName>
</protein>
<evidence type="ECO:0000256" key="2">
    <source>
        <dbReference type="ARBA" id="ARBA00022679"/>
    </source>
</evidence>
<dbReference type="InterPro" id="IPR027417">
    <property type="entry name" value="P-loop_NTPase"/>
</dbReference>
<proteinExistence type="inferred from homology"/>
<dbReference type="Gene3D" id="1.10.8.60">
    <property type="match status" value="1"/>
</dbReference>
<dbReference type="InterPro" id="IPR050238">
    <property type="entry name" value="DNA_Rep/Repair_Clamp_Loader"/>
</dbReference>
<organism evidence="13">
    <name type="scientific">candidate division WWE3 bacterium</name>
    <dbReference type="NCBI Taxonomy" id="2053526"/>
    <lineage>
        <taxon>Bacteria</taxon>
        <taxon>Katanobacteria</taxon>
    </lineage>
</organism>
<dbReference type="Pfam" id="PF12169">
    <property type="entry name" value="DNA_pol3_gamma3"/>
    <property type="match status" value="1"/>
</dbReference>
<dbReference type="InterPro" id="IPR012763">
    <property type="entry name" value="DNA_pol_III_sug/sutau_N"/>
</dbReference>
<accession>A0A831Z034</accession>
<evidence type="ECO:0000256" key="6">
    <source>
        <dbReference type="ARBA" id="ARBA00022741"/>
    </source>
</evidence>
<dbReference type="GO" id="GO:0005524">
    <property type="term" value="F:ATP binding"/>
    <property type="evidence" value="ECO:0007669"/>
    <property type="project" value="UniProtKB-KW"/>
</dbReference>
<keyword evidence="2 11" id="KW-0808">Transferase</keyword>
<evidence type="ECO:0000256" key="11">
    <source>
        <dbReference type="RuleBase" id="RU364063"/>
    </source>
</evidence>
<sequence length="485" mass="53778">MLYRTYRPQKFSELVGLETVKKTLQNQVKEGKVAHAYLFAGPRGTGKTTTARILAKAINCERQSKKWEGEPCGTCRVCRQIEEGRYLDLIEIDAASNRGIDDIRALREKVRLAPSVGKYKVYIIDEAHQLTPDASSALLKTLEEPPAHVVFILATTDPYKLLETIRSRCQRFTFQRAAVALIVEKLKEILKRETAKGGSRLGRKINLPAGKAEISDEDLEQIAKAAGGGFRDAETLLEQVLTGGQKIEDLIGFAKLADLGGFFENLIAEKTAEALIFVNDLASRGVSMEDLGEKILEYLRDLLLIKAGVGDELVEVPAEQYETMRRQTQAIDEQRLEYMINKFTQAYDYLSEAVIPSLPLEVAVVETTTGQPDDRTAGEPGKENEKVIAPSNRQIVEAPSRPVVKLSGGDQWSALMAAVKPLNHSVEAVLRSCTGEFKGKTLAIKPFYPFHKERLEEPKNLKILKEAVEQAYGRGVKVKIGPAAR</sequence>
<comment type="similarity">
    <text evidence="1 11">Belongs to the DnaX/STICHEL family.</text>
</comment>
<gene>
    <name evidence="11 13" type="primary">dnaX</name>
    <name evidence="13" type="ORF">ENR01_01490</name>
</gene>
<evidence type="ECO:0000256" key="1">
    <source>
        <dbReference type="ARBA" id="ARBA00006360"/>
    </source>
</evidence>
<dbReference type="InterPro" id="IPR008921">
    <property type="entry name" value="DNA_pol3_clamp-load_cplx_C"/>
</dbReference>
<comment type="function">
    <text evidence="11">DNA polymerase III is a complex, multichain enzyme responsible for most of the replicative synthesis in bacteria. This DNA polymerase also exhibits 3' to 5' exonuclease activity.</text>
</comment>
<evidence type="ECO:0000259" key="12">
    <source>
        <dbReference type="SMART" id="SM00382"/>
    </source>
</evidence>
<dbReference type="GO" id="GO:0009360">
    <property type="term" value="C:DNA polymerase III complex"/>
    <property type="evidence" value="ECO:0007669"/>
    <property type="project" value="InterPro"/>
</dbReference>
<feature type="domain" description="AAA+ ATPase" evidence="12">
    <location>
        <begin position="33"/>
        <end position="184"/>
    </location>
</feature>
<dbReference type="Gene3D" id="3.40.50.300">
    <property type="entry name" value="P-loop containing nucleotide triphosphate hydrolases"/>
    <property type="match status" value="1"/>
</dbReference>
<keyword evidence="3 11" id="KW-0548">Nucleotidyltransferase</keyword>
<dbReference type="GO" id="GO:0046872">
    <property type="term" value="F:metal ion binding"/>
    <property type="evidence" value="ECO:0007669"/>
    <property type="project" value="UniProtKB-KW"/>
</dbReference>
<dbReference type="CDD" id="cd00009">
    <property type="entry name" value="AAA"/>
    <property type="match status" value="1"/>
</dbReference>
<dbReference type="NCBIfam" id="TIGR02397">
    <property type="entry name" value="dnaX_nterm"/>
    <property type="match status" value="1"/>
</dbReference>
<name>A0A831Z034_UNCKA</name>
<evidence type="ECO:0000256" key="3">
    <source>
        <dbReference type="ARBA" id="ARBA00022695"/>
    </source>
</evidence>
<evidence type="ECO:0000256" key="9">
    <source>
        <dbReference type="ARBA" id="ARBA00022932"/>
    </source>
</evidence>
<dbReference type="PANTHER" id="PTHR11669:SF0">
    <property type="entry name" value="PROTEIN STICHEL-LIKE 2"/>
    <property type="match status" value="1"/>
</dbReference>
<evidence type="ECO:0000256" key="10">
    <source>
        <dbReference type="ARBA" id="ARBA00049244"/>
    </source>
</evidence>
<dbReference type="EMBL" id="DSPJ01000043">
    <property type="protein sequence ID" value="HEX61813.1"/>
    <property type="molecule type" value="Genomic_DNA"/>
</dbReference>
<reference evidence="13" key="1">
    <citation type="journal article" date="2020" name="mSystems">
        <title>Genome- and Community-Level Interaction Insights into Carbon Utilization and Element Cycling Functions of Hydrothermarchaeota in Hydrothermal Sediment.</title>
        <authorList>
            <person name="Zhou Z."/>
            <person name="Liu Y."/>
            <person name="Xu W."/>
            <person name="Pan J."/>
            <person name="Luo Z.H."/>
            <person name="Li M."/>
        </authorList>
    </citation>
    <scope>NUCLEOTIDE SEQUENCE [LARGE SCALE GENOMIC DNA]</scope>
    <source>
        <strain evidence="13">SpSt-361</strain>
    </source>
</reference>
<dbReference type="SUPFAM" id="SSF52540">
    <property type="entry name" value="P-loop containing nucleoside triphosphate hydrolases"/>
    <property type="match status" value="1"/>
</dbReference>
<evidence type="ECO:0000256" key="7">
    <source>
        <dbReference type="ARBA" id="ARBA00022833"/>
    </source>
</evidence>
<keyword evidence="4 11" id="KW-0235">DNA replication</keyword>
<keyword evidence="8 11" id="KW-0067">ATP-binding</keyword>
<dbReference type="InterPro" id="IPR022754">
    <property type="entry name" value="DNA_pol_III_gamma-3"/>
</dbReference>
<keyword evidence="9 11" id="KW-0239">DNA-directed DNA polymerase</keyword>
<comment type="subunit">
    <text evidence="11">DNA polymerase III contains a core (composed of alpha, epsilon and theta chains) that associates with a tau subunit. This core dimerizes to form the POLIII' complex. PolIII' associates with the gamma complex (composed of gamma, delta, delta', psi and chi chains) and with the beta chain to form the complete DNA polymerase III complex.</text>
</comment>